<dbReference type="EMBL" id="RBNJ01000400">
    <property type="protein sequence ID" value="RUS34607.1"/>
    <property type="molecule type" value="Genomic_DNA"/>
</dbReference>
<evidence type="ECO:0000256" key="3">
    <source>
        <dbReference type="SAM" id="MobiDB-lite"/>
    </source>
</evidence>
<dbReference type="GO" id="GO:0008289">
    <property type="term" value="F:lipid binding"/>
    <property type="evidence" value="ECO:0007669"/>
    <property type="project" value="TreeGrafter"/>
</dbReference>
<evidence type="ECO:0000259" key="4">
    <source>
        <dbReference type="PROSITE" id="PS50002"/>
    </source>
</evidence>
<dbReference type="InterPro" id="IPR046982">
    <property type="entry name" value="BIN3/RVS161-like"/>
</dbReference>
<dbReference type="GO" id="GO:0031097">
    <property type="term" value="C:medial cortex"/>
    <property type="evidence" value="ECO:0007669"/>
    <property type="project" value="TreeGrafter"/>
</dbReference>
<dbReference type="GO" id="GO:0051666">
    <property type="term" value="P:actin cortical patch localization"/>
    <property type="evidence" value="ECO:0007669"/>
    <property type="project" value="InterPro"/>
</dbReference>
<dbReference type="GO" id="GO:0015629">
    <property type="term" value="C:actin cytoskeleton"/>
    <property type="evidence" value="ECO:0007669"/>
    <property type="project" value="TreeGrafter"/>
</dbReference>
<comment type="caution">
    <text evidence="5">The sequence shown here is derived from an EMBL/GenBank/DDBJ whole genome shotgun (WGS) entry which is preliminary data.</text>
</comment>
<dbReference type="SUPFAM" id="SSF50044">
    <property type="entry name" value="SH3-domain"/>
    <property type="match status" value="1"/>
</dbReference>
<dbReference type="Pfam" id="PF03114">
    <property type="entry name" value="BAR"/>
    <property type="match status" value="1"/>
</dbReference>
<dbReference type="FunFam" id="2.30.30.40:FF:000100">
    <property type="entry name" value="SH3 domain-containing YSC84-like protein 1"/>
    <property type="match status" value="1"/>
</dbReference>
<sequence>MRDFEQSLVTILHLEAQLETATRDFECYNDTCKQEMPVFFRLRVEFIDPIFQSFFFMQCRIYSLMMVRMQELTQSGYFQSMDRGVVEGFQWRREKDPIQKISLTSPTHSWPPSPAGIAGADRTHDRETATPSRPSSTLSRPPTANVPTSSAYNSSRSYATDDALADEESEALPPYTPPSVTVSAARASFQSPKSVPSIVSSYGGGPSVVPRPPPPAPRGPKPTFVLALYDYEAQAEGDLSFKKDDKIEVVEKTQDVNDWWTGKLKGKVGVFPGNYVAEL</sequence>
<dbReference type="GO" id="GO:0006897">
    <property type="term" value="P:endocytosis"/>
    <property type="evidence" value="ECO:0007669"/>
    <property type="project" value="InterPro"/>
</dbReference>
<proteinExistence type="predicted"/>
<feature type="domain" description="SH3" evidence="4">
    <location>
        <begin position="220"/>
        <end position="279"/>
    </location>
</feature>
<dbReference type="Proteomes" id="UP000274822">
    <property type="component" value="Unassembled WGS sequence"/>
</dbReference>
<evidence type="ECO:0000256" key="1">
    <source>
        <dbReference type="ARBA" id="ARBA00022443"/>
    </source>
</evidence>
<evidence type="ECO:0000313" key="6">
    <source>
        <dbReference type="Proteomes" id="UP000274822"/>
    </source>
</evidence>
<dbReference type="Pfam" id="PF00018">
    <property type="entry name" value="SH3_1"/>
    <property type="match status" value="1"/>
</dbReference>
<feature type="region of interest" description="Disordered" evidence="3">
    <location>
        <begin position="101"/>
        <end position="180"/>
    </location>
</feature>
<dbReference type="GO" id="GO:1990528">
    <property type="term" value="C:Rvs161p-Rvs167p complex"/>
    <property type="evidence" value="ECO:0007669"/>
    <property type="project" value="TreeGrafter"/>
</dbReference>
<dbReference type="GO" id="GO:0097320">
    <property type="term" value="P:plasma membrane tubulation"/>
    <property type="evidence" value="ECO:0007669"/>
    <property type="project" value="TreeGrafter"/>
</dbReference>
<protein>
    <recommendedName>
        <fullName evidence="4">SH3 domain-containing protein</fullName>
    </recommendedName>
</protein>
<dbReference type="InterPro" id="IPR027267">
    <property type="entry name" value="AH/BAR_dom_sf"/>
</dbReference>
<dbReference type="PANTHER" id="PTHR47174:SF1">
    <property type="entry name" value="REDUCED VIABILITY UPON STARVATION PROTEIN 167"/>
    <property type="match status" value="1"/>
</dbReference>
<dbReference type="AlphaFoldDB" id="A0A433QY35"/>
<keyword evidence="1 2" id="KW-0728">SH3 domain</keyword>
<name>A0A433QY35_9FUNG</name>
<dbReference type="Gene3D" id="1.20.1270.60">
    <property type="entry name" value="Arfaptin homology (AH) domain/BAR domain"/>
    <property type="match status" value="1"/>
</dbReference>
<dbReference type="SUPFAM" id="SSF103657">
    <property type="entry name" value="BAR/IMD domain-like"/>
    <property type="match status" value="1"/>
</dbReference>
<dbReference type="SMART" id="SM00326">
    <property type="entry name" value="SH3"/>
    <property type="match status" value="1"/>
</dbReference>
<keyword evidence="6" id="KW-1185">Reference proteome</keyword>
<dbReference type="PROSITE" id="PS50002">
    <property type="entry name" value="SH3"/>
    <property type="match status" value="1"/>
</dbReference>
<organism evidence="5 6">
    <name type="scientific">Jimgerdemannia flammicorona</name>
    <dbReference type="NCBI Taxonomy" id="994334"/>
    <lineage>
        <taxon>Eukaryota</taxon>
        <taxon>Fungi</taxon>
        <taxon>Fungi incertae sedis</taxon>
        <taxon>Mucoromycota</taxon>
        <taxon>Mucoromycotina</taxon>
        <taxon>Endogonomycetes</taxon>
        <taxon>Endogonales</taxon>
        <taxon>Endogonaceae</taxon>
        <taxon>Jimgerdemannia</taxon>
    </lineage>
</organism>
<dbReference type="PANTHER" id="PTHR47174">
    <property type="entry name" value="BRIDGING INTEGRATOR 3"/>
    <property type="match status" value="1"/>
</dbReference>
<dbReference type="PRINTS" id="PR00452">
    <property type="entry name" value="SH3DOMAIN"/>
</dbReference>
<feature type="region of interest" description="Disordered" evidence="3">
    <location>
        <begin position="194"/>
        <end position="219"/>
    </location>
</feature>
<dbReference type="InterPro" id="IPR004148">
    <property type="entry name" value="BAR_dom"/>
</dbReference>
<feature type="compositionally biased region" description="Pro residues" evidence="3">
    <location>
        <begin position="209"/>
        <end position="219"/>
    </location>
</feature>
<reference evidence="5 6" key="1">
    <citation type="journal article" date="2018" name="New Phytol.">
        <title>Phylogenomics of Endogonaceae and evolution of mycorrhizas within Mucoromycota.</title>
        <authorList>
            <person name="Chang Y."/>
            <person name="Desiro A."/>
            <person name="Na H."/>
            <person name="Sandor L."/>
            <person name="Lipzen A."/>
            <person name="Clum A."/>
            <person name="Barry K."/>
            <person name="Grigoriev I.V."/>
            <person name="Martin F.M."/>
            <person name="Stajich J.E."/>
            <person name="Smith M.E."/>
            <person name="Bonito G."/>
            <person name="Spatafora J.W."/>
        </authorList>
    </citation>
    <scope>NUCLEOTIDE SEQUENCE [LARGE SCALE GENOMIC DNA]</scope>
    <source>
        <strain evidence="5 6">AD002</strain>
    </source>
</reference>
<feature type="compositionally biased region" description="Low complexity" evidence="3">
    <location>
        <begin position="129"/>
        <end position="143"/>
    </location>
</feature>
<accession>A0A433QY35</accession>
<dbReference type="Gene3D" id="2.30.30.40">
    <property type="entry name" value="SH3 Domains"/>
    <property type="match status" value="1"/>
</dbReference>
<dbReference type="InterPro" id="IPR001452">
    <property type="entry name" value="SH3_domain"/>
</dbReference>
<evidence type="ECO:0000256" key="2">
    <source>
        <dbReference type="PROSITE-ProRule" id="PRU00192"/>
    </source>
</evidence>
<dbReference type="InterPro" id="IPR036028">
    <property type="entry name" value="SH3-like_dom_sf"/>
</dbReference>
<gene>
    <name evidence="5" type="ORF">BC938DRAFT_479518</name>
</gene>
<dbReference type="GO" id="GO:0043332">
    <property type="term" value="C:mating projection tip"/>
    <property type="evidence" value="ECO:0007669"/>
    <property type="project" value="TreeGrafter"/>
</dbReference>
<feature type="compositionally biased region" description="Polar residues" evidence="3">
    <location>
        <begin position="145"/>
        <end position="158"/>
    </location>
</feature>
<evidence type="ECO:0000313" key="5">
    <source>
        <dbReference type="EMBL" id="RUS34607.1"/>
    </source>
</evidence>